<dbReference type="CDD" id="cd00044">
    <property type="entry name" value="CysPc"/>
    <property type="match status" value="1"/>
</dbReference>
<evidence type="ECO:0000256" key="3">
    <source>
        <dbReference type="ARBA" id="ARBA00022723"/>
    </source>
</evidence>
<feature type="active site" evidence="8 9">
    <location>
        <position position="466"/>
    </location>
</feature>
<dbReference type="OrthoDB" id="498710at2759"/>
<feature type="compositionally biased region" description="Gly residues" evidence="11">
    <location>
        <begin position="16"/>
        <end position="29"/>
    </location>
</feature>
<protein>
    <submittedName>
        <fullName evidence="14">GRF zinc finger</fullName>
    </submittedName>
</protein>
<keyword evidence="7" id="KW-0862">Zinc</keyword>
<evidence type="ECO:0000313" key="14">
    <source>
        <dbReference type="EMBL" id="GHP01918.1"/>
    </source>
</evidence>
<feature type="compositionally biased region" description="Low complexity" evidence="11">
    <location>
        <begin position="145"/>
        <end position="164"/>
    </location>
</feature>
<sequence length="998" mass="105994">MSSHPSGSLYQFYKPAGGGGGGGGGGAGDGSAASQDDSLSHWKKRSLDEMNVNSIPESSSLPSSSLRRKNKSSSSAAAGAGAGAAGGAVALLARVEITGEDYFLNANHATSQKFHAIRNEHVKANRHFEDADFPANAASIDGEDNSAAASSSSSANNNNNNNNNTTSLVTPKCMCGVDAKRAVVSRDTPNKGRPYYACANTSKKCGFFTWADGKGDNNRSNFGSRPIGRDLTWSRLPHLPVVSDAGFSAKELRQGGVGDCWALSAIAVVAERHDLIARLFVDTVANKAGCYAIRLFLDGEWKTLLIDDRLPVSKSPRRTDLAFDSKLAFARSGDGASQNLWASLLEKAYAKAHGSYKAISGGHIAEALLDLTGCPTVTIAFDARDFDSELLWLRLSEFRRLELPMGCATAGDSGLRGTGLVGNHAYSILDVVTVQTAPAATLAACVGGPQPASLVGGEKRLVRIRNPHGIGEWNGEWSDNSAQWANVIAASRVGGSAHMERTGVNDGTFWMDFTHFQMAFCLVDVCLAHRGWNSRSVPNFFPVTADKNLRVCGKVLKMRVAKPTTMYVLALQPTPRGKWCREDRSKSYRLGDLSVLIVRLSSDGKVLDVVGGGLRGLESCTRGAFGAEMEPGSEYAVVPLCLGQQPTAGETRTQQPFSLRVFTSEPVLAEVHDGASAGGMAVEAMHMALGRLGFARSNEVSEVAMLSRLRRRVQRLGDEVSMLVVHGDGVIVYLAANNSGEEVEVEIKAMVKSHIGRASGGLVANDAAEAAAYTERRRAVEGPQEQQRGGPRWPAKWKCLTVRRIIPPRSQAVVAIVVRSGTQAELGEVEITAKPAAAAAAPTTKTTTPSIFEARPLSEAVVAATRGEAATEDKQMEAAIAASIAASLVAGEEKEMEAAIAASLADGGGVNEKKDVEAAIAASLVDGRRSHQVDVVDLLTPPPRHQADMVDLLEPPRHQVDVVDLVDDDDDDPPPAPSNTTANERELRAAAAERRMRM</sequence>
<feature type="region of interest" description="Disordered" evidence="11">
    <location>
        <begin position="136"/>
        <end position="167"/>
    </location>
</feature>
<dbReference type="InterPro" id="IPR038765">
    <property type="entry name" value="Papain-like_cys_pep_sf"/>
</dbReference>
<dbReference type="AlphaFoldDB" id="A0A830H5N9"/>
<dbReference type="Pfam" id="PF06839">
    <property type="entry name" value="Zn_ribbon_GRF"/>
    <property type="match status" value="1"/>
</dbReference>
<dbReference type="Proteomes" id="UP000660262">
    <property type="component" value="Unassembled WGS sequence"/>
</dbReference>
<keyword evidence="6 9" id="KW-0788">Thiol protease</keyword>
<evidence type="ECO:0000256" key="7">
    <source>
        <dbReference type="ARBA" id="ARBA00022833"/>
    </source>
</evidence>
<dbReference type="PANTHER" id="PTHR10183:SF379">
    <property type="entry name" value="CALPAIN-5"/>
    <property type="match status" value="1"/>
</dbReference>
<name>A0A830H5N9_9CHLO</name>
<keyword evidence="4 10" id="KW-0863">Zinc-finger</keyword>
<keyword evidence="3" id="KW-0479">Metal-binding</keyword>
<comment type="similarity">
    <text evidence="1">Belongs to the peptidase C2 family.</text>
</comment>
<feature type="domain" description="Calpain catalytic" evidence="12">
    <location>
        <begin position="127"/>
        <end position="529"/>
    </location>
</feature>
<evidence type="ECO:0000259" key="13">
    <source>
        <dbReference type="PROSITE" id="PS51999"/>
    </source>
</evidence>
<dbReference type="InterPro" id="IPR001300">
    <property type="entry name" value="Peptidase_C2_calpain_cat"/>
</dbReference>
<feature type="compositionally biased region" description="Basic and acidic residues" evidence="11">
    <location>
        <begin position="983"/>
        <end position="998"/>
    </location>
</feature>
<dbReference type="PROSITE" id="PS00139">
    <property type="entry name" value="THIOL_PROTEASE_CYS"/>
    <property type="match status" value="1"/>
</dbReference>
<accession>A0A830H5N9</accession>
<dbReference type="PROSITE" id="PS50203">
    <property type="entry name" value="CALPAIN_CAT"/>
    <property type="match status" value="1"/>
</dbReference>
<keyword evidence="2 9" id="KW-0645">Protease</keyword>
<dbReference type="GO" id="GO:0008270">
    <property type="term" value="F:zinc ion binding"/>
    <property type="evidence" value="ECO:0007669"/>
    <property type="project" value="UniProtKB-KW"/>
</dbReference>
<keyword evidence="15" id="KW-1185">Reference proteome</keyword>
<dbReference type="InterPro" id="IPR022684">
    <property type="entry name" value="Calpain_cysteine_protease"/>
</dbReference>
<feature type="region of interest" description="Disordered" evidence="11">
    <location>
        <begin position="1"/>
        <end position="81"/>
    </location>
</feature>
<dbReference type="Pfam" id="PF00648">
    <property type="entry name" value="Peptidase_C2"/>
    <property type="match status" value="1"/>
</dbReference>
<dbReference type="SMART" id="SM00230">
    <property type="entry name" value="CysPc"/>
    <property type="match status" value="1"/>
</dbReference>
<comment type="caution">
    <text evidence="14">The sequence shown here is derived from an EMBL/GenBank/DDBJ whole genome shotgun (WGS) entry which is preliminary data.</text>
</comment>
<feature type="active site" evidence="8 9">
    <location>
        <position position="424"/>
    </location>
</feature>
<feature type="domain" description="GRF-type" evidence="13">
    <location>
        <begin position="173"/>
        <end position="214"/>
    </location>
</feature>
<dbReference type="Gene3D" id="3.90.70.10">
    <property type="entry name" value="Cysteine proteinases"/>
    <property type="match status" value="1"/>
</dbReference>
<evidence type="ECO:0000313" key="15">
    <source>
        <dbReference type="Proteomes" id="UP000660262"/>
    </source>
</evidence>
<evidence type="ECO:0000256" key="9">
    <source>
        <dbReference type="PROSITE-ProRule" id="PRU00239"/>
    </source>
</evidence>
<proteinExistence type="inferred from homology"/>
<evidence type="ECO:0000256" key="2">
    <source>
        <dbReference type="ARBA" id="ARBA00022670"/>
    </source>
</evidence>
<evidence type="ECO:0000256" key="1">
    <source>
        <dbReference type="ARBA" id="ARBA00007623"/>
    </source>
</evidence>
<organism evidence="14 15">
    <name type="scientific">Pycnococcus provasolii</name>
    <dbReference type="NCBI Taxonomy" id="41880"/>
    <lineage>
        <taxon>Eukaryota</taxon>
        <taxon>Viridiplantae</taxon>
        <taxon>Chlorophyta</taxon>
        <taxon>Pseudoscourfieldiophyceae</taxon>
        <taxon>Pseudoscourfieldiales</taxon>
        <taxon>Pycnococcaceae</taxon>
        <taxon>Pycnococcus</taxon>
    </lineage>
</organism>
<evidence type="ECO:0000256" key="10">
    <source>
        <dbReference type="PROSITE-ProRule" id="PRU01343"/>
    </source>
</evidence>
<evidence type="ECO:0000259" key="12">
    <source>
        <dbReference type="PROSITE" id="PS50203"/>
    </source>
</evidence>
<evidence type="ECO:0000256" key="11">
    <source>
        <dbReference type="SAM" id="MobiDB-lite"/>
    </source>
</evidence>
<feature type="region of interest" description="Disordered" evidence="11">
    <location>
        <begin position="961"/>
        <end position="998"/>
    </location>
</feature>
<dbReference type="GO" id="GO:0004198">
    <property type="term" value="F:calcium-dependent cysteine-type endopeptidase activity"/>
    <property type="evidence" value="ECO:0007669"/>
    <property type="project" value="InterPro"/>
</dbReference>
<evidence type="ECO:0000256" key="6">
    <source>
        <dbReference type="ARBA" id="ARBA00022807"/>
    </source>
</evidence>
<feature type="compositionally biased region" description="Acidic residues" evidence="11">
    <location>
        <begin position="964"/>
        <end position="973"/>
    </location>
</feature>
<feature type="active site" evidence="8 9">
    <location>
        <position position="260"/>
    </location>
</feature>
<dbReference type="SUPFAM" id="SSF54001">
    <property type="entry name" value="Cysteine proteinases"/>
    <property type="match status" value="1"/>
</dbReference>
<dbReference type="EMBL" id="BNJQ01000002">
    <property type="protein sequence ID" value="GHP01918.1"/>
    <property type="molecule type" value="Genomic_DNA"/>
</dbReference>
<dbReference type="PANTHER" id="PTHR10183">
    <property type="entry name" value="CALPAIN"/>
    <property type="match status" value="1"/>
</dbReference>
<evidence type="ECO:0000256" key="8">
    <source>
        <dbReference type="PIRSR" id="PIRSR622684-1"/>
    </source>
</evidence>
<gene>
    <name evidence="14" type="ORF">PPROV_000067500</name>
</gene>
<evidence type="ECO:0000256" key="5">
    <source>
        <dbReference type="ARBA" id="ARBA00022801"/>
    </source>
</evidence>
<dbReference type="InterPro" id="IPR000169">
    <property type="entry name" value="Pept_cys_AS"/>
</dbReference>
<reference evidence="14" key="1">
    <citation type="submission" date="2020-10" db="EMBL/GenBank/DDBJ databases">
        <title>Unveiling of a novel bifunctional photoreceptor, Dualchrome1, isolated from a cosmopolitan green alga.</title>
        <authorList>
            <person name="Suzuki S."/>
            <person name="Kawachi M."/>
        </authorList>
    </citation>
    <scope>NUCLEOTIDE SEQUENCE</scope>
    <source>
        <strain evidence="14">NIES 2893</strain>
    </source>
</reference>
<dbReference type="GO" id="GO:0006508">
    <property type="term" value="P:proteolysis"/>
    <property type="evidence" value="ECO:0007669"/>
    <property type="project" value="UniProtKB-KW"/>
</dbReference>
<dbReference type="PROSITE" id="PS51999">
    <property type="entry name" value="ZF_GRF"/>
    <property type="match status" value="1"/>
</dbReference>
<evidence type="ECO:0000256" key="4">
    <source>
        <dbReference type="ARBA" id="ARBA00022771"/>
    </source>
</evidence>
<keyword evidence="5 9" id="KW-0378">Hydrolase</keyword>
<dbReference type="InterPro" id="IPR010666">
    <property type="entry name" value="Znf_GRF"/>
</dbReference>